<dbReference type="CDD" id="cd00293">
    <property type="entry name" value="USP-like"/>
    <property type="match status" value="1"/>
</dbReference>
<name>A0A5C6ENU8_9BACT</name>
<gene>
    <name evidence="3" type="primary">uspG</name>
    <name evidence="3" type="ORF">Poly59_36520</name>
</gene>
<dbReference type="EMBL" id="SJPX01000004">
    <property type="protein sequence ID" value="TWU49039.1"/>
    <property type="molecule type" value="Genomic_DNA"/>
</dbReference>
<reference evidence="3 4" key="1">
    <citation type="submission" date="2019-02" db="EMBL/GenBank/DDBJ databases">
        <title>Deep-cultivation of Planctomycetes and their phenomic and genomic characterization uncovers novel biology.</title>
        <authorList>
            <person name="Wiegand S."/>
            <person name="Jogler M."/>
            <person name="Boedeker C."/>
            <person name="Pinto D."/>
            <person name="Vollmers J."/>
            <person name="Rivas-Marin E."/>
            <person name="Kohn T."/>
            <person name="Peeters S.H."/>
            <person name="Heuer A."/>
            <person name="Rast P."/>
            <person name="Oberbeckmann S."/>
            <person name="Bunk B."/>
            <person name="Jeske O."/>
            <person name="Meyerdierks A."/>
            <person name="Storesund J.E."/>
            <person name="Kallscheuer N."/>
            <person name="Luecker S."/>
            <person name="Lage O.M."/>
            <person name="Pohl T."/>
            <person name="Merkel B.J."/>
            <person name="Hornburger P."/>
            <person name="Mueller R.-W."/>
            <person name="Bruemmer F."/>
            <person name="Labrenz M."/>
            <person name="Spormann A.M."/>
            <person name="Op Den Camp H."/>
            <person name="Overmann J."/>
            <person name="Amann R."/>
            <person name="Jetten M.S.M."/>
            <person name="Mascher T."/>
            <person name="Medema M.H."/>
            <person name="Devos D.P."/>
            <person name="Kaster A.-K."/>
            <person name="Ovreas L."/>
            <person name="Rohde M."/>
            <person name="Galperin M.Y."/>
            <person name="Jogler C."/>
        </authorList>
    </citation>
    <scope>NUCLEOTIDE SEQUENCE [LARGE SCALE GENOMIC DNA]</scope>
    <source>
        <strain evidence="3 4">Poly59</strain>
    </source>
</reference>
<keyword evidence="4" id="KW-1185">Reference proteome</keyword>
<dbReference type="AlphaFoldDB" id="A0A5C6ENU8"/>
<evidence type="ECO:0000313" key="4">
    <source>
        <dbReference type="Proteomes" id="UP000317977"/>
    </source>
</evidence>
<proteinExistence type="inferred from homology"/>
<evidence type="ECO:0000259" key="2">
    <source>
        <dbReference type="Pfam" id="PF00582"/>
    </source>
</evidence>
<organism evidence="3 4">
    <name type="scientific">Rubripirellula reticaptiva</name>
    <dbReference type="NCBI Taxonomy" id="2528013"/>
    <lineage>
        <taxon>Bacteria</taxon>
        <taxon>Pseudomonadati</taxon>
        <taxon>Planctomycetota</taxon>
        <taxon>Planctomycetia</taxon>
        <taxon>Pirellulales</taxon>
        <taxon>Pirellulaceae</taxon>
        <taxon>Rubripirellula</taxon>
    </lineage>
</organism>
<dbReference type="SUPFAM" id="SSF52402">
    <property type="entry name" value="Adenine nucleotide alpha hydrolases-like"/>
    <property type="match status" value="1"/>
</dbReference>
<dbReference type="InterPro" id="IPR006016">
    <property type="entry name" value="UspA"/>
</dbReference>
<dbReference type="Gene3D" id="3.40.50.620">
    <property type="entry name" value="HUPs"/>
    <property type="match status" value="1"/>
</dbReference>
<accession>A0A5C6ENU8</accession>
<sequence>MSGLNVNKIVAPIDFSDRSDAALHRAVEIAGSEGLVEAVHVLLPLSTMEPGNLFGGITDQSRIEAILKSMRDRFSDEKFARVTHHVLLGDPGSEITAFAERQAADLVVLSSHGYGFLKHLMLGSVAERVVRLAKCPVLVLKS</sequence>
<protein>
    <submittedName>
        <fullName evidence="3">Universal stress protein G</fullName>
    </submittedName>
</protein>
<dbReference type="RefSeq" id="WP_146535369.1">
    <property type="nucleotide sequence ID" value="NZ_SJPX01000004.1"/>
</dbReference>
<dbReference type="PANTHER" id="PTHR46268">
    <property type="entry name" value="STRESS RESPONSE PROTEIN NHAX"/>
    <property type="match status" value="1"/>
</dbReference>
<dbReference type="OrthoDB" id="9794782at2"/>
<feature type="domain" description="UspA" evidence="2">
    <location>
        <begin position="7"/>
        <end position="141"/>
    </location>
</feature>
<dbReference type="Proteomes" id="UP000317977">
    <property type="component" value="Unassembled WGS sequence"/>
</dbReference>
<dbReference type="Pfam" id="PF00582">
    <property type="entry name" value="Usp"/>
    <property type="match status" value="1"/>
</dbReference>
<evidence type="ECO:0000256" key="1">
    <source>
        <dbReference type="ARBA" id="ARBA00008791"/>
    </source>
</evidence>
<dbReference type="InterPro" id="IPR014729">
    <property type="entry name" value="Rossmann-like_a/b/a_fold"/>
</dbReference>
<comment type="similarity">
    <text evidence="1">Belongs to the universal stress protein A family.</text>
</comment>
<evidence type="ECO:0000313" key="3">
    <source>
        <dbReference type="EMBL" id="TWU49039.1"/>
    </source>
</evidence>
<dbReference type="PANTHER" id="PTHR46268:SF6">
    <property type="entry name" value="UNIVERSAL STRESS PROTEIN UP12"/>
    <property type="match status" value="1"/>
</dbReference>
<comment type="caution">
    <text evidence="3">The sequence shown here is derived from an EMBL/GenBank/DDBJ whole genome shotgun (WGS) entry which is preliminary data.</text>
</comment>
<dbReference type="PRINTS" id="PR01438">
    <property type="entry name" value="UNVRSLSTRESS"/>
</dbReference>
<dbReference type="InterPro" id="IPR006015">
    <property type="entry name" value="Universal_stress_UspA"/>
</dbReference>